<evidence type="ECO:0000313" key="1">
    <source>
        <dbReference type="EMBL" id="EQD27769.1"/>
    </source>
</evidence>
<accession>T0ZFV0</accession>
<dbReference type="InterPro" id="IPR011518">
    <property type="entry name" value="Transposase_36"/>
</dbReference>
<comment type="caution">
    <text evidence="1">The sequence shown here is derived from an EMBL/GenBank/DDBJ whole genome shotgun (WGS) entry which is preliminary data.</text>
</comment>
<reference evidence="1" key="1">
    <citation type="submission" date="2013-08" db="EMBL/GenBank/DDBJ databases">
        <authorList>
            <person name="Mendez C."/>
            <person name="Richter M."/>
            <person name="Ferrer M."/>
            <person name="Sanchez J."/>
        </authorList>
    </citation>
    <scope>NUCLEOTIDE SEQUENCE</scope>
</reference>
<dbReference type="EMBL" id="AUZZ01010998">
    <property type="protein sequence ID" value="EQD27769.1"/>
    <property type="molecule type" value="Genomic_DNA"/>
</dbReference>
<sequence length="176" mass="19341">MVSVDAKKKELIGAEPGYKNGGREWEPKAAPVRVGTHDFPDPAMPKAVPYGVYDVGANTGWVSVGSDGDTAAFAVETLRRWWSGVGKARYPKSKRLLVCADAGGSNGYRVRLWKRELALLATETGLAITVCHFPPGTSKWNRIEHRLFAHITMNWRGRPLTSHEVVIELIGATTTR</sequence>
<protein>
    <submittedName>
        <fullName evidence="1">Rhodopirellula transposase family protein</fullName>
    </submittedName>
</protein>
<reference evidence="1" key="2">
    <citation type="journal article" date="2014" name="ISME J.">
        <title>Microbial stratification in low pH oxic and suboxic macroscopic growths along an acid mine drainage.</title>
        <authorList>
            <person name="Mendez-Garcia C."/>
            <person name="Mesa V."/>
            <person name="Sprenger R.R."/>
            <person name="Richter M."/>
            <person name="Diez M.S."/>
            <person name="Solano J."/>
            <person name="Bargiela R."/>
            <person name="Golyshina O.V."/>
            <person name="Manteca A."/>
            <person name="Ramos J.L."/>
            <person name="Gallego J.R."/>
            <person name="Llorente I."/>
            <person name="Martins Dos Santos V.A."/>
            <person name="Jensen O.N."/>
            <person name="Pelaez A.I."/>
            <person name="Sanchez J."/>
            <person name="Ferrer M."/>
        </authorList>
    </citation>
    <scope>NUCLEOTIDE SEQUENCE</scope>
</reference>
<organism evidence="1">
    <name type="scientific">mine drainage metagenome</name>
    <dbReference type="NCBI Taxonomy" id="410659"/>
    <lineage>
        <taxon>unclassified sequences</taxon>
        <taxon>metagenomes</taxon>
        <taxon>ecological metagenomes</taxon>
    </lineage>
</organism>
<dbReference type="Pfam" id="PF07592">
    <property type="entry name" value="DDE_Tnp_ISAZ013"/>
    <property type="match status" value="1"/>
</dbReference>
<dbReference type="AlphaFoldDB" id="T0ZFV0"/>
<gene>
    <name evidence="1" type="ORF">B2A_15114</name>
</gene>
<dbReference type="NCBIfam" id="NF033519">
    <property type="entry name" value="transpos_ISAzo13"/>
    <property type="match status" value="1"/>
</dbReference>
<name>T0ZFV0_9ZZZZ</name>
<proteinExistence type="predicted"/>
<feature type="non-terminal residue" evidence="1">
    <location>
        <position position="176"/>
    </location>
</feature>